<feature type="binding site" evidence="11">
    <location>
        <position position="9"/>
    </location>
    <ligand>
        <name>Mg(2+)</name>
        <dbReference type="ChEBI" id="CHEBI:18420"/>
        <label>1</label>
    </ligand>
</feature>
<dbReference type="EC" id="3.1.26.4" evidence="5 11"/>
<dbReference type="RefSeq" id="WP_062285889.1">
    <property type="nucleotide sequence ID" value="NZ_LTBC01000020.1"/>
</dbReference>
<dbReference type="PATRIC" id="fig|1122241.3.peg.3067"/>
<dbReference type="EMBL" id="LTBC01000020">
    <property type="protein sequence ID" value="KYH30815.1"/>
    <property type="molecule type" value="Genomic_DNA"/>
</dbReference>
<evidence type="ECO:0000256" key="3">
    <source>
        <dbReference type="ARBA" id="ARBA00005300"/>
    </source>
</evidence>
<dbReference type="GO" id="GO:0000287">
    <property type="term" value="F:magnesium ion binding"/>
    <property type="evidence" value="ECO:0007669"/>
    <property type="project" value="UniProtKB-UniRule"/>
</dbReference>
<dbReference type="GO" id="GO:0005737">
    <property type="term" value="C:cytoplasm"/>
    <property type="evidence" value="ECO:0007669"/>
    <property type="project" value="UniProtKB-SubCell"/>
</dbReference>
<dbReference type="PANTHER" id="PTHR10642:SF26">
    <property type="entry name" value="RIBONUCLEASE H1"/>
    <property type="match status" value="1"/>
</dbReference>
<comment type="caution">
    <text evidence="13">The sequence shown here is derived from an EMBL/GenBank/DDBJ whole genome shotgun (WGS) entry which is preliminary data.</text>
</comment>
<evidence type="ECO:0000313" key="14">
    <source>
        <dbReference type="Proteomes" id="UP000075670"/>
    </source>
</evidence>
<keyword evidence="9 11" id="KW-0378">Hydrolase</keyword>
<evidence type="ECO:0000256" key="9">
    <source>
        <dbReference type="ARBA" id="ARBA00022801"/>
    </source>
</evidence>
<keyword evidence="14" id="KW-1185">Reference proteome</keyword>
<proteinExistence type="inferred from homology"/>
<comment type="function">
    <text evidence="2 11">Endonuclease that specifically degrades the RNA of RNA-DNA hybrids.</text>
</comment>
<dbReference type="OrthoDB" id="7845843at2"/>
<dbReference type="CDD" id="cd09278">
    <property type="entry name" value="RNase_HI_prokaryote_like"/>
    <property type="match status" value="1"/>
</dbReference>
<dbReference type="InterPro" id="IPR050092">
    <property type="entry name" value="RNase_H"/>
</dbReference>
<dbReference type="GO" id="GO:0004523">
    <property type="term" value="F:RNA-DNA hybrid ribonuclease activity"/>
    <property type="evidence" value="ECO:0007669"/>
    <property type="project" value="UniProtKB-UniRule"/>
</dbReference>
<dbReference type="GO" id="GO:0043137">
    <property type="term" value="P:DNA replication, removal of RNA primer"/>
    <property type="evidence" value="ECO:0007669"/>
    <property type="project" value="TreeGrafter"/>
</dbReference>
<feature type="binding site" evidence="11">
    <location>
        <position position="9"/>
    </location>
    <ligand>
        <name>Mg(2+)</name>
        <dbReference type="ChEBI" id="CHEBI:18420"/>
        <label>2</label>
    </ligand>
</feature>
<organism evidence="13 14">
    <name type="scientific">Moorella mulderi DSM 14980</name>
    <dbReference type="NCBI Taxonomy" id="1122241"/>
    <lineage>
        <taxon>Bacteria</taxon>
        <taxon>Bacillati</taxon>
        <taxon>Bacillota</taxon>
        <taxon>Clostridia</taxon>
        <taxon>Neomoorellales</taxon>
        <taxon>Neomoorellaceae</taxon>
        <taxon>Neomoorella</taxon>
    </lineage>
</organism>
<name>A0A151AT80_9FIRM</name>
<evidence type="ECO:0000313" key="13">
    <source>
        <dbReference type="EMBL" id="KYH30815.1"/>
    </source>
</evidence>
<keyword evidence="10 11" id="KW-0460">Magnesium</keyword>
<dbReference type="Gene3D" id="3.30.420.10">
    <property type="entry name" value="Ribonuclease H-like superfamily/Ribonuclease H"/>
    <property type="match status" value="1"/>
</dbReference>
<dbReference type="NCBIfam" id="NF001236">
    <property type="entry name" value="PRK00203.1"/>
    <property type="match status" value="1"/>
</dbReference>
<comment type="similarity">
    <text evidence="3 11">Belongs to the RNase H family.</text>
</comment>
<dbReference type="HAMAP" id="MF_00042">
    <property type="entry name" value="RNase_H"/>
    <property type="match status" value="1"/>
</dbReference>
<keyword evidence="7 11" id="KW-0479">Metal-binding</keyword>
<dbReference type="AlphaFoldDB" id="A0A151AT80"/>
<protein>
    <recommendedName>
        <fullName evidence="5 11">Ribonuclease H</fullName>
        <shortName evidence="11">RNase H</shortName>
        <ecNumber evidence="5 11">3.1.26.4</ecNumber>
    </recommendedName>
</protein>
<evidence type="ECO:0000256" key="11">
    <source>
        <dbReference type="HAMAP-Rule" id="MF_00042"/>
    </source>
</evidence>
<keyword evidence="8 11" id="KW-0255">Endonuclease</keyword>
<dbReference type="PANTHER" id="PTHR10642">
    <property type="entry name" value="RIBONUCLEASE H1"/>
    <property type="match status" value="1"/>
</dbReference>
<evidence type="ECO:0000259" key="12">
    <source>
        <dbReference type="PROSITE" id="PS50879"/>
    </source>
</evidence>
<evidence type="ECO:0000256" key="7">
    <source>
        <dbReference type="ARBA" id="ARBA00022723"/>
    </source>
</evidence>
<dbReference type="PROSITE" id="PS50879">
    <property type="entry name" value="RNASE_H_1"/>
    <property type="match status" value="1"/>
</dbReference>
<gene>
    <name evidence="11 13" type="primary">rnhA</name>
    <name evidence="13" type="ORF">MOMUL_28800</name>
</gene>
<evidence type="ECO:0000256" key="10">
    <source>
        <dbReference type="ARBA" id="ARBA00022842"/>
    </source>
</evidence>
<feature type="domain" description="RNase H type-1" evidence="12">
    <location>
        <begin position="1"/>
        <end position="142"/>
    </location>
</feature>
<dbReference type="Proteomes" id="UP000075670">
    <property type="component" value="Unassembled WGS sequence"/>
</dbReference>
<sequence length="151" mass="17127">MKEVTIYTDGACSGNPGPGGWGAILIYGDKRKEISGAEARTTNQRMEITAAIAALKALKEPCRVRLYSDSAYLVNAFRQGWLDRWQKNGWQTAKKEPVENQDLWRELLQLTARHRVEWLKVKGHSDNAENNRCDELARAAIARLLKQEFPS</sequence>
<dbReference type="SUPFAM" id="SSF53098">
    <property type="entry name" value="Ribonuclease H-like"/>
    <property type="match status" value="1"/>
</dbReference>
<evidence type="ECO:0000256" key="8">
    <source>
        <dbReference type="ARBA" id="ARBA00022759"/>
    </source>
</evidence>
<comment type="cofactor">
    <cofactor evidence="11">
        <name>Mg(2+)</name>
        <dbReference type="ChEBI" id="CHEBI:18420"/>
    </cofactor>
    <text evidence="11">Binds 1 Mg(2+) ion per subunit. May bind a second metal ion at a regulatory site, or after substrate binding.</text>
</comment>
<dbReference type="Pfam" id="PF00075">
    <property type="entry name" value="RNase_H"/>
    <property type="match status" value="1"/>
</dbReference>
<keyword evidence="11" id="KW-0963">Cytoplasm</keyword>
<reference evidence="13 14" key="1">
    <citation type="submission" date="2016-02" db="EMBL/GenBank/DDBJ databases">
        <title>Genome sequence of Moorella mulderi DSM 14980.</title>
        <authorList>
            <person name="Poehlein A."/>
            <person name="Daniel R."/>
        </authorList>
    </citation>
    <scope>NUCLEOTIDE SEQUENCE [LARGE SCALE GENOMIC DNA]</scope>
    <source>
        <strain evidence="13 14">DSM 14980</strain>
    </source>
</reference>
<feature type="binding site" evidence="11">
    <location>
        <position position="47"/>
    </location>
    <ligand>
        <name>Mg(2+)</name>
        <dbReference type="ChEBI" id="CHEBI:18420"/>
        <label>1</label>
    </ligand>
</feature>
<evidence type="ECO:0000256" key="6">
    <source>
        <dbReference type="ARBA" id="ARBA00022722"/>
    </source>
</evidence>
<dbReference type="InterPro" id="IPR012337">
    <property type="entry name" value="RNaseH-like_sf"/>
</dbReference>
<evidence type="ECO:0000256" key="2">
    <source>
        <dbReference type="ARBA" id="ARBA00004065"/>
    </source>
</evidence>
<accession>A0A151AT80</accession>
<comment type="subunit">
    <text evidence="4 11">Monomer.</text>
</comment>
<evidence type="ECO:0000256" key="5">
    <source>
        <dbReference type="ARBA" id="ARBA00012180"/>
    </source>
</evidence>
<dbReference type="InterPro" id="IPR036397">
    <property type="entry name" value="RNaseH_sf"/>
</dbReference>
<dbReference type="GO" id="GO:0003676">
    <property type="term" value="F:nucleic acid binding"/>
    <property type="evidence" value="ECO:0007669"/>
    <property type="project" value="InterPro"/>
</dbReference>
<dbReference type="InterPro" id="IPR002156">
    <property type="entry name" value="RNaseH_domain"/>
</dbReference>
<keyword evidence="6 11" id="KW-0540">Nuclease</keyword>
<feature type="binding site" evidence="11">
    <location>
        <position position="69"/>
    </location>
    <ligand>
        <name>Mg(2+)</name>
        <dbReference type="ChEBI" id="CHEBI:18420"/>
        <label>1</label>
    </ligand>
</feature>
<comment type="subcellular location">
    <subcellularLocation>
        <location evidence="11">Cytoplasm</location>
    </subcellularLocation>
</comment>
<dbReference type="InterPro" id="IPR022892">
    <property type="entry name" value="RNaseHI"/>
</dbReference>
<evidence type="ECO:0000256" key="1">
    <source>
        <dbReference type="ARBA" id="ARBA00000077"/>
    </source>
</evidence>
<evidence type="ECO:0000256" key="4">
    <source>
        <dbReference type="ARBA" id="ARBA00011245"/>
    </source>
</evidence>
<dbReference type="FunFam" id="3.30.420.10:FF:000089">
    <property type="entry name" value="Ribonuclease H"/>
    <property type="match status" value="1"/>
</dbReference>
<comment type="catalytic activity">
    <reaction evidence="1 11">
        <text>Endonucleolytic cleavage to 5'-phosphomonoester.</text>
        <dbReference type="EC" id="3.1.26.4"/>
    </reaction>
</comment>
<feature type="binding site" evidence="11">
    <location>
        <position position="134"/>
    </location>
    <ligand>
        <name>Mg(2+)</name>
        <dbReference type="ChEBI" id="CHEBI:18420"/>
        <label>2</label>
    </ligand>
</feature>